<evidence type="ECO:0000313" key="4">
    <source>
        <dbReference type="Proteomes" id="UP000031982"/>
    </source>
</evidence>
<keyword evidence="4" id="KW-1185">Reference proteome</keyword>
<feature type="region of interest" description="Disordered" evidence="1">
    <location>
        <begin position="1"/>
        <end position="23"/>
    </location>
</feature>
<reference evidence="3 4" key="1">
    <citation type="submission" date="2015-01" db="EMBL/GenBank/DDBJ databases">
        <title>Genome Assembly of Bacillus badius MTCC 1458.</title>
        <authorList>
            <person name="Verma A."/>
            <person name="Khatri I."/>
            <person name="Mual P."/>
            <person name="Subramanian S."/>
            <person name="Krishnamurthi S."/>
        </authorList>
    </citation>
    <scope>NUCLEOTIDE SEQUENCE [LARGE SCALE GENOMIC DNA]</scope>
    <source>
        <strain evidence="3 4">MTCC 1458</strain>
    </source>
</reference>
<accession>A0ABR5AW70</accession>
<evidence type="ECO:0000256" key="1">
    <source>
        <dbReference type="SAM" id="MobiDB-lite"/>
    </source>
</evidence>
<feature type="transmembrane region" description="Helical" evidence="2">
    <location>
        <begin position="54"/>
        <end position="76"/>
    </location>
</feature>
<evidence type="ECO:0000256" key="2">
    <source>
        <dbReference type="SAM" id="Phobius"/>
    </source>
</evidence>
<dbReference type="EMBL" id="JXLP01000005">
    <property type="protein sequence ID" value="KIL78992.1"/>
    <property type="molecule type" value="Genomic_DNA"/>
</dbReference>
<sequence>MWTSARQSTVQWTGRNAQGRSTSQETCLFTAFTLLRELGRKRGENEKDLLFRQALYLCFGRVCALFRSLMIFFALIPSFNWKDGFFVEGFVMISG</sequence>
<evidence type="ECO:0000313" key="3">
    <source>
        <dbReference type="EMBL" id="KIL78992.1"/>
    </source>
</evidence>
<keyword evidence="2" id="KW-0812">Transmembrane</keyword>
<gene>
    <name evidence="3" type="ORF">SD77_3793</name>
</gene>
<keyword evidence="2" id="KW-1133">Transmembrane helix</keyword>
<proteinExistence type="predicted"/>
<organism evidence="3 4">
    <name type="scientific">Bacillus badius</name>
    <dbReference type="NCBI Taxonomy" id="1455"/>
    <lineage>
        <taxon>Bacteria</taxon>
        <taxon>Bacillati</taxon>
        <taxon>Bacillota</taxon>
        <taxon>Bacilli</taxon>
        <taxon>Bacillales</taxon>
        <taxon>Bacillaceae</taxon>
        <taxon>Pseudobacillus</taxon>
    </lineage>
</organism>
<name>A0ABR5AW70_BACBA</name>
<protein>
    <submittedName>
        <fullName evidence="3">Uncharacterized protein</fullName>
    </submittedName>
</protein>
<keyword evidence="2" id="KW-0472">Membrane</keyword>
<dbReference type="Proteomes" id="UP000031982">
    <property type="component" value="Unassembled WGS sequence"/>
</dbReference>
<comment type="caution">
    <text evidence="3">The sequence shown here is derived from an EMBL/GenBank/DDBJ whole genome shotgun (WGS) entry which is preliminary data.</text>
</comment>